<sequence>MKSNGAMFYMQFKNVACVMPFEALSFCDFFGGVFSICVTLITAAALPARKAEALSVITVLVLTLTLHSYRFTWGLYTIPLVIGSCVVFTSWAYWSIRLRRLFPPVQWWILGLIPGVVCSSIALVIFLAPSNPNDRNYPIFHSIWHMLIGFSLACKSCLSTLVQ</sequence>
<keyword evidence="4 7" id="KW-0812">Transmembrane</keyword>
<dbReference type="Pfam" id="PF12036">
    <property type="entry name" value="DUF3522"/>
    <property type="match status" value="1"/>
</dbReference>
<dbReference type="GO" id="GO:0005886">
    <property type="term" value="C:plasma membrane"/>
    <property type="evidence" value="ECO:0007669"/>
    <property type="project" value="UniProtKB-SubCell"/>
</dbReference>
<dbReference type="PANTHER" id="PTHR14319:SF3">
    <property type="entry name" value="TRANSMEMBRANE PROTEIN-LIKE PROTEIN"/>
    <property type="match status" value="1"/>
</dbReference>
<comment type="caution">
    <text evidence="8">The sequence shown here is derived from an EMBL/GenBank/DDBJ whole genome shotgun (WGS) entry which is preliminary data.</text>
</comment>
<feature type="transmembrane region" description="Helical" evidence="7">
    <location>
        <begin position="107"/>
        <end position="128"/>
    </location>
</feature>
<evidence type="ECO:0000313" key="8">
    <source>
        <dbReference type="EMBL" id="KAL3314442.1"/>
    </source>
</evidence>
<protein>
    <submittedName>
        <fullName evidence="8">Transmembrane protein 8B</fullName>
    </submittedName>
</protein>
<proteinExistence type="inferred from homology"/>
<feature type="transmembrane region" description="Helical" evidence="7">
    <location>
        <begin position="29"/>
        <end position="46"/>
    </location>
</feature>
<keyword evidence="9" id="KW-1185">Reference proteome</keyword>
<feature type="transmembrane region" description="Helical" evidence="7">
    <location>
        <begin position="143"/>
        <end position="162"/>
    </location>
</feature>
<dbReference type="Proteomes" id="UP001626550">
    <property type="component" value="Unassembled WGS sequence"/>
</dbReference>
<evidence type="ECO:0000256" key="3">
    <source>
        <dbReference type="ARBA" id="ARBA00022475"/>
    </source>
</evidence>
<keyword evidence="5 7" id="KW-1133">Transmembrane helix</keyword>
<comment type="similarity">
    <text evidence="2">Belongs to the TMEM8 family.</text>
</comment>
<evidence type="ECO:0000313" key="9">
    <source>
        <dbReference type="Proteomes" id="UP001626550"/>
    </source>
</evidence>
<dbReference type="PANTHER" id="PTHR14319">
    <property type="entry name" value="FIVE-SPAN TRANSMEMBRANE PROTEIN M83"/>
    <property type="match status" value="1"/>
</dbReference>
<feature type="transmembrane region" description="Helical" evidence="7">
    <location>
        <begin position="75"/>
        <end position="95"/>
    </location>
</feature>
<reference evidence="8 9" key="1">
    <citation type="submission" date="2024-11" db="EMBL/GenBank/DDBJ databases">
        <title>Adaptive evolution of stress response genes in parasites aligns with host niche diversity.</title>
        <authorList>
            <person name="Hahn C."/>
            <person name="Resl P."/>
        </authorList>
    </citation>
    <scope>NUCLEOTIDE SEQUENCE [LARGE SCALE GENOMIC DNA]</scope>
    <source>
        <strain evidence="8">EGGRZ-B1_66</strain>
        <tissue evidence="8">Body</tissue>
    </source>
</reference>
<evidence type="ECO:0000256" key="6">
    <source>
        <dbReference type="ARBA" id="ARBA00023136"/>
    </source>
</evidence>
<dbReference type="EMBL" id="JBJKFK010000998">
    <property type="protein sequence ID" value="KAL3314442.1"/>
    <property type="molecule type" value="Genomic_DNA"/>
</dbReference>
<evidence type="ECO:0000256" key="4">
    <source>
        <dbReference type="ARBA" id="ARBA00022692"/>
    </source>
</evidence>
<evidence type="ECO:0000256" key="5">
    <source>
        <dbReference type="ARBA" id="ARBA00022989"/>
    </source>
</evidence>
<dbReference type="AlphaFoldDB" id="A0ABD2Q5K6"/>
<gene>
    <name evidence="8" type="primary">TMEM8A_1</name>
    <name evidence="8" type="ORF">Ciccas_006939</name>
</gene>
<dbReference type="InterPro" id="IPR021910">
    <property type="entry name" value="NGX6/PGAP6/MYMK"/>
</dbReference>
<evidence type="ECO:0000256" key="7">
    <source>
        <dbReference type="SAM" id="Phobius"/>
    </source>
</evidence>
<accession>A0ABD2Q5K6</accession>
<evidence type="ECO:0000256" key="2">
    <source>
        <dbReference type="ARBA" id="ARBA00005542"/>
    </source>
</evidence>
<keyword evidence="3" id="KW-1003">Cell membrane</keyword>
<comment type="subcellular location">
    <subcellularLocation>
        <location evidence="1">Cell membrane</location>
        <topology evidence="1">Multi-pass membrane protein</topology>
    </subcellularLocation>
</comment>
<evidence type="ECO:0000256" key="1">
    <source>
        <dbReference type="ARBA" id="ARBA00004651"/>
    </source>
</evidence>
<name>A0ABD2Q5K6_9PLAT</name>
<keyword evidence="6 7" id="KW-0472">Membrane</keyword>
<organism evidence="8 9">
    <name type="scientific">Cichlidogyrus casuarinus</name>
    <dbReference type="NCBI Taxonomy" id="1844966"/>
    <lineage>
        <taxon>Eukaryota</taxon>
        <taxon>Metazoa</taxon>
        <taxon>Spiralia</taxon>
        <taxon>Lophotrochozoa</taxon>
        <taxon>Platyhelminthes</taxon>
        <taxon>Monogenea</taxon>
        <taxon>Monopisthocotylea</taxon>
        <taxon>Dactylogyridea</taxon>
        <taxon>Ancyrocephalidae</taxon>
        <taxon>Cichlidogyrus</taxon>
    </lineage>
</organism>